<gene>
    <name evidence="13" type="primary">Aste57867_427</name>
    <name evidence="12" type="ORF">As57867_000426</name>
    <name evidence="13" type="ORF">ASTE57867_427</name>
</gene>
<reference evidence="12" key="2">
    <citation type="submission" date="2019-06" db="EMBL/GenBank/DDBJ databases">
        <title>Genomics analysis of Aphanomyces spp. identifies a new class of oomycete effector associated with host adaptation.</title>
        <authorList>
            <person name="Gaulin E."/>
        </authorList>
    </citation>
    <scope>NUCLEOTIDE SEQUENCE</scope>
    <source>
        <strain evidence="12">CBS 578.67</strain>
    </source>
</reference>
<proteinExistence type="inferred from homology"/>
<dbReference type="Gene3D" id="1.20.58.60">
    <property type="match status" value="2"/>
</dbReference>
<evidence type="ECO:0000256" key="1">
    <source>
        <dbReference type="ARBA" id="ARBA00004177"/>
    </source>
</evidence>
<dbReference type="PROSITE" id="PS50021">
    <property type="entry name" value="CH"/>
    <property type="match status" value="2"/>
</dbReference>
<evidence type="ECO:0000313" key="14">
    <source>
        <dbReference type="Proteomes" id="UP000332933"/>
    </source>
</evidence>
<dbReference type="GO" id="GO:0005509">
    <property type="term" value="F:calcium ion binding"/>
    <property type="evidence" value="ECO:0007669"/>
    <property type="project" value="InterPro"/>
</dbReference>
<evidence type="ECO:0000256" key="5">
    <source>
        <dbReference type="ARBA" id="ARBA00022753"/>
    </source>
</evidence>
<feature type="domain" description="Calponin-homology (CH)" evidence="10">
    <location>
        <begin position="127"/>
        <end position="233"/>
    </location>
</feature>
<name>A0A485K2L6_9STRA</name>
<organism evidence="13 14">
    <name type="scientific">Aphanomyces stellatus</name>
    <dbReference type="NCBI Taxonomy" id="120398"/>
    <lineage>
        <taxon>Eukaryota</taxon>
        <taxon>Sar</taxon>
        <taxon>Stramenopiles</taxon>
        <taxon>Oomycota</taxon>
        <taxon>Saprolegniomycetes</taxon>
        <taxon>Saprolegniales</taxon>
        <taxon>Verrucalvaceae</taxon>
        <taxon>Aphanomyces</taxon>
    </lineage>
</organism>
<dbReference type="SMART" id="SM01184">
    <property type="entry name" value="efhand_Ca_insen"/>
    <property type="match status" value="1"/>
</dbReference>
<evidence type="ECO:0000259" key="10">
    <source>
        <dbReference type="PROSITE" id="PS50021"/>
    </source>
</evidence>
<evidence type="ECO:0000313" key="13">
    <source>
        <dbReference type="EMBL" id="VFT77652.1"/>
    </source>
</evidence>
<keyword evidence="8" id="KW-0009">Actin-binding</keyword>
<keyword evidence="5" id="KW-0967">Endosome</keyword>
<dbReference type="SUPFAM" id="SSF47576">
    <property type="entry name" value="Calponin-homology domain, CH-domain"/>
    <property type="match status" value="1"/>
</dbReference>
<keyword evidence="4" id="KW-0677">Repeat</keyword>
<protein>
    <submittedName>
        <fullName evidence="13">Aste57867_427 protein</fullName>
    </submittedName>
</protein>
<keyword evidence="6" id="KW-0106">Calcium</keyword>
<feature type="domain" description="EF-hand" evidence="11">
    <location>
        <begin position="771"/>
        <end position="806"/>
    </location>
</feature>
<sequence length="876" mass="98730">MAGSNSNEGWVDVQKNTFTRWANSHLSKKRMEIDDLYEDLKDGLRLIALLQIVSRQPVAAKYNRNPKMRIQKLENLNLIFGFMAKNNMTITNIGSSDIVDGNSKLILGLMWTIIKSYQVGEIAVDGVSGKDGLLLWVKRSLTDYPTVEVTNFTTSWTNGMAFCALIHKHYPNIIDFESLSPDNAADNVKLAFDLMQTKFAIPQLLNVADVAGNPKPDDKSIMTYVSLLFQEFASGVQKKKAITTICKAVAMAQRISECKTQYESSAPVLLDWYTRKCAAWTAPEPTASLKSGKQLFPLQTMLMQFNEYKRNERPTFEASFVELESCMGRWVASCKNNHRDTPQMNPAFESIAVLRKQLQELEVHYETACRSHILQCQQTDAILNTVTLDLNKLDAWLEKVNQDYPADDSAKPCTNSADAEEAIEGLRFFHEVEVARYQQLLTKLQDAVQTKLAGQSTAAGAVARVDETQARFDATLERMQGLNESMQQTLAYQREVDAVVKEMRLTIKALKNEMEVLDEKIDAQNVHTIEDTSNEEALLEMKNSYAADVAPLVESEIVSVFEKDLESKRSILVSANRDTDIQNLDAVNRRVERLVAKRDAKLAELEQAVTDAQRRVALSVQFAKIATQMVEKAAAIATDINAAEGSLDDQLVKLEQLEEQQMHMKEPEHLCTLMDELESINESLESLRVFSNPHTSETIQSCRATYASLQQALMERQQALEKEIAMDKLGNITPAQLNEVQEVFNHFDLDKDGKLARDEFIMACKGLGFDMTEDACHDMFDKLDDDKSDDISLREFSTFCADQLQSGSTQADVHAAFEILARDMAITADKLHEHFDATIIDYLLQHMPHLVAPAEDKEDDESDKFDYNTFSAKLFQ</sequence>
<keyword evidence="7 9" id="KW-0175">Coiled coil</keyword>
<dbReference type="Pfam" id="PF13499">
    <property type="entry name" value="EF-hand_7"/>
    <property type="match status" value="1"/>
</dbReference>
<feature type="domain" description="EF-hand" evidence="11">
    <location>
        <begin position="735"/>
        <end position="770"/>
    </location>
</feature>
<dbReference type="InterPro" id="IPR018247">
    <property type="entry name" value="EF_Hand_1_Ca_BS"/>
</dbReference>
<feature type="coiled-coil region" evidence="9">
    <location>
        <begin position="584"/>
        <end position="615"/>
    </location>
</feature>
<dbReference type="SMART" id="SM00054">
    <property type="entry name" value="EFh"/>
    <property type="match status" value="2"/>
</dbReference>
<dbReference type="SMART" id="SM00033">
    <property type="entry name" value="CH"/>
    <property type="match status" value="2"/>
</dbReference>
<evidence type="ECO:0000256" key="2">
    <source>
        <dbReference type="ARBA" id="ARBA00010255"/>
    </source>
</evidence>
<dbReference type="Proteomes" id="UP000332933">
    <property type="component" value="Unassembled WGS sequence"/>
</dbReference>
<dbReference type="AlphaFoldDB" id="A0A485K2L6"/>
<dbReference type="InterPro" id="IPR014837">
    <property type="entry name" value="EF-hand_Ca_insen"/>
</dbReference>
<comment type="similarity">
    <text evidence="2">Belongs to the alpha-actinin family.</text>
</comment>
<dbReference type="PROSITE" id="PS00018">
    <property type="entry name" value="EF_HAND_1"/>
    <property type="match status" value="2"/>
</dbReference>
<accession>A0A485K2L6</accession>
<evidence type="ECO:0000256" key="7">
    <source>
        <dbReference type="ARBA" id="ARBA00023054"/>
    </source>
</evidence>
<dbReference type="InterPro" id="IPR002048">
    <property type="entry name" value="EF_hand_dom"/>
</dbReference>
<evidence type="ECO:0000256" key="6">
    <source>
        <dbReference type="ARBA" id="ARBA00022837"/>
    </source>
</evidence>
<dbReference type="SUPFAM" id="SSF46966">
    <property type="entry name" value="Spectrin repeat"/>
    <property type="match status" value="2"/>
</dbReference>
<dbReference type="EMBL" id="VJMH01000021">
    <property type="protein sequence ID" value="KAF0720283.1"/>
    <property type="molecule type" value="Genomic_DNA"/>
</dbReference>
<comment type="subcellular location">
    <subcellularLocation>
        <location evidence="1">Endosome</location>
    </subcellularLocation>
</comment>
<evidence type="ECO:0000256" key="3">
    <source>
        <dbReference type="ARBA" id="ARBA00022553"/>
    </source>
</evidence>
<dbReference type="OrthoDB" id="10017054at2759"/>
<dbReference type="Pfam" id="PF00307">
    <property type="entry name" value="CH"/>
    <property type="match status" value="2"/>
</dbReference>
<evidence type="ECO:0000256" key="4">
    <source>
        <dbReference type="ARBA" id="ARBA00022737"/>
    </source>
</evidence>
<dbReference type="GO" id="GO:0003779">
    <property type="term" value="F:actin binding"/>
    <property type="evidence" value="ECO:0007669"/>
    <property type="project" value="UniProtKB-KW"/>
</dbReference>
<dbReference type="Gene3D" id="1.10.238.10">
    <property type="entry name" value="EF-hand"/>
    <property type="match status" value="2"/>
</dbReference>
<dbReference type="PROSITE" id="PS00019">
    <property type="entry name" value="ACTININ_1"/>
    <property type="match status" value="1"/>
</dbReference>
<evidence type="ECO:0000256" key="8">
    <source>
        <dbReference type="ARBA" id="ARBA00023203"/>
    </source>
</evidence>
<evidence type="ECO:0000259" key="11">
    <source>
        <dbReference type="PROSITE" id="PS50222"/>
    </source>
</evidence>
<dbReference type="InterPro" id="IPR001715">
    <property type="entry name" value="CH_dom"/>
</dbReference>
<dbReference type="PROSITE" id="PS50222">
    <property type="entry name" value="EF_HAND_2"/>
    <property type="match status" value="2"/>
</dbReference>
<dbReference type="CDD" id="cd00051">
    <property type="entry name" value="EFh"/>
    <property type="match status" value="1"/>
</dbReference>
<dbReference type="GO" id="GO:0005768">
    <property type="term" value="C:endosome"/>
    <property type="evidence" value="ECO:0007669"/>
    <property type="project" value="UniProtKB-SubCell"/>
</dbReference>
<evidence type="ECO:0000256" key="9">
    <source>
        <dbReference type="SAM" id="Coils"/>
    </source>
</evidence>
<dbReference type="InterPro" id="IPR036872">
    <property type="entry name" value="CH_dom_sf"/>
</dbReference>
<dbReference type="FunFam" id="1.10.418.10:FF:000023">
    <property type="entry name" value="EH domain-binding protein 1 isoform X1"/>
    <property type="match status" value="1"/>
</dbReference>
<dbReference type="SUPFAM" id="SSF47473">
    <property type="entry name" value="EF-hand"/>
    <property type="match status" value="1"/>
</dbReference>
<dbReference type="Gene3D" id="1.10.418.10">
    <property type="entry name" value="Calponin-like domain"/>
    <property type="match status" value="2"/>
</dbReference>
<dbReference type="InterPro" id="IPR001589">
    <property type="entry name" value="Actinin_actin-bd_CS"/>
</dbReference>
<feature type="domain" description="Calponin-homology (CH)" evidence="10">
    <location>
        <begin position="12"/>
        <end position="118"/>
    </location>
</feature>
<dbReference type="PROSITE" id="PS00020">
    <property type="entry name" value="ACTININ_2"/>
    <property type="match status" value="1"/>
</dbReference>
<dbReference type="Pfam" id="PF08726">
    <property type="entry name" value="EFhand_Ca_insen"/>
    <property type="match status" value="1"/>
</dbReference>
<keyword evidence="3" id="KW-0597">Phosphoprotein</keyword>
<dbReference type="EMBL" id="CAADRA010000021">
    <property type="protein sequence ID" value="VFT77652.1"/>
    <property type="molecule type" value="Genomic_DNA"/>
</dbReference>
<keyword evidence="14" id="KW-1185">Reference proteome</keyword>
<dbReference type="InterPro" id="IPR011992">
    <property type="entry name" value="EF-hand-dom_pair"/>
</dbReference>
<evidence type="ECO:0000313" key="12">
    <source>
        <dbReference type="EMBL" id="KAF0720283.1"/>
    </source>
</evidence>
<reference evidence="13" key="1">
    <citation type="submission" date="2019-03" db="EMBL/GenBank/DDBJ databases">
        <authorList>
            <person name="Gaulin E."/>
            <person name="Dumas B."/>
        </authorList>
    </citation>
    <scope>NUCLEOTIDE SEQUENCE [LARGE SCALE GENOMIC DNA]</scope>
    <source>
        <strain evidence="13">CBS 568.67</strain>
    </source>
</reference>
<feature type="coiled-coil region" evidence="9">
    <location>
        <begin position="500"/>
        <end position="527"/>
    </location>
</feature>
<dbReference type="PANTHER" id="PTHR11915">
    <property type="entry name" value="SPECTRIN/FILAMIN RELATED CYTOSKELETAL PROTEIN"/>
    <property type="match status" value="1"/>
</dbReference>